<feature type="domain" description="Beta-ketoacyl-[acyl-carrier-protein] synthase III N-terminal" evidence="15">
    <location>
        <begin position="109"/>
        <end position="190"/>
    </location>
</feature>
<dbReference type="InterPro" id="IPR016039">
    <property type="entry name" value="Thiolase-like"/>
</dbReference>
<keyword evidence="17" id="KW-1185">Reference proteome</keyword>
<gene>
    <name evidence="13" type="primary">fabH</name>
    <name evidence="16" type="ORF">EJ995_05320</name>
</gene>
<comment type="subunit">
    <text evidence="13">Homodimer.</text>
</comment>
<evidence type="ECO:0000256" key="12">
    <source>
        <dbReference type="ARBA" id="ARBA00051096"/>
    </source>
</evidence>
<dbReference type="Pfam" id="PF08541">
    <property type="entry name" value="ACP_syn_III_C"/>
    <property type="match status" value="1"/>
</dbReference>
<dbReference type="InterPro" id="IPR013747">
    <property type="entry name" value="ACP_syn_III_C"/>
</dbReference>
<dbReference type="GO" id="GO:0004315">
    <property type="term" value="F:3-oxoacyl-[acyl-carrier-protein] synthase activity"/>
    <property type="evidence" value="ECO:0007669"/>
    <property type="project" value="InterPro"/>
</dbReference>
<evidence type="ECO:0000259" key="14">
    <source>
        <dbReference type="Pfam" id="PF08541"/>
    </source>
</evidence>
<protein>
    <recommendedName>
        <fullName evidence="3 13">Beta-ketoacyl-[acyl-carrier-protein] synthase III</fullName>
        <shortName evidence="13">Beta-ketoacyl-ACP synthase III</shortName>
        <shortName evidence="13">KAS III</shortName>
        <ecNumber evidence="3 13">2.3.1.180</ecNumber>
    </recommendedName>
    <alternativeName>
        <fullName evidence="13">3-oxoacyl-[acyl-carrier-protein] synthase 3</fullName>
    </alternativeName>
    <alternativeName>
        <fullName evidence="13">3-oxoacyl-[acyl-carrier-protein] synthase III</fullName>
    </alternativeName>
</protein>
<dbReference type="AlphaFoldDB" id="A0A3S9MX00"/>
<dbReference type="RefSeq" id="WP_126446359.1">
    <property type="nucleotide sequence ID" value="NZ_CP034549.1"/>
</dbReference>
<comment type="catalytic activity">
    <reaction evidence="12">
        <text>malonyl-[ACP] + acetyl-CoA + H(+) = 3-oxobutanoyl-[ACP] + CO2 + CoA</text>
        <dbReference type="Rhea" id="RHEA:12080"/>
        <dbReference type="Rhea" id="RHEA-COMP:9623"/>
        <dbReference type="Rhea" id="RHEA-COMP:9625"/>
        <dbReference type="ChEBI" id="CHEBI:15378"/>
        <dbReference type="ChEBI" id="CHEBI:16526"/>
        <dbReference type="ChEBI" id="CHEBI:57287"/>
        <dbReference type="ChEBI" id="CHEBI:57288"/>
        <dbReference type="ChEBI" id="CHEBI:78449"/>
        <dbReference type="ChEBI" id="CHEBI:78450"/>
        <dbReference type="EC" id="2.3.1.180"/>
    </reaction>
    <physiologicalReaction direction="left-to-right" evidence="12">
        <dbReference type="Rhea" id="RHEA:12081"/>
    </physiologicalReaction>
</comment>
<evidence type="ECO:0000256" key="2">
    <source>
        <dbReference type="ARBA" id="ARBA00008642"/>
    </source>
</evidence>
<dbReference type="CDD" id="cd00830">
    <property type="entry name" value="KAS_III"/>
    <property type="match status" value="1"/>
</dbReference>
<keyword evidence="7 13" id="KW-0276">Fatty acid metabolism</keyword>
<name>A0A3S9MX00_9FLAO</name>
<evidence type="ECO:0000256" key="4">
    <source>
        <dbReference type="ARBA" id="ARBA00022490"/>
    </source>
</evidence>
<comment type="pathway">
    <text evidence="1 13">Lipid metabolism; fatty acid biosynthesis.</text>
</comment>
<dbReference type="GO" id="GO:0005737">
    <property type="term" value="C:cytoplasm"/>
    <property type="evidence" value="ECO:0007669"/>
    <property type="project" value="UniProtKB-SubCell"/>
</dbReference>
<comment type="function">
    <text evidence="13">Catalyzes the condensation reaction of fatty acid synthesis by the addition to an acyl acceptor of two carbons from malonyl-ACP. Catalyzes the first condensation reaction which initiates fatty acid synthesis and may therefore play a role in governing the total rate of fatty acid production. Possesses both acetoacetyl-ACP synthase and acetyl transacylase activities. Its substrate specificity determines the biosynthesis of branched-chain and/or straight-chain of fatty acids.</text>
</comment>
<reference evidence="16 17" key="1">
    <citation type="submission" date="2018-12" db="EMBL/GenBank/DDBJ databases">
        <title>Complete genome of Nonlabens sp. MJ115.</title>
        <authorList>
            <person name="Choi H.S."/>
            <person name="Jung J."/>
        </authorList>
    </citation>
    <scope>NUCLEOTIDE SEQUENCE [LARGE SCALE GENOMIC DNA]</scope>
    <source>
        <strain evidence="16 17">MJ115</strain>
    </source>
</reference>
<evidence type="ECO:0000256" key="10">
    <source>
        <dbReference type="ARBA" id="ARBA00023268"/>
    </source>
</evidence>
<evidence type="ECO:0000256" key="8">
    <source>
        <dbReference type="ARBA" id="ARBA00023098"/>
    </source>
</evidence>
<keyword evidence="11 13" id="KW-0012">Acyltransferase</keyword>
<dbReference type="HAMAP" id="MF_01815">
    <property type="entry name" value="FabH"/>
    <property type="match status" value="1"/>
</dbReference>
<dbReference type="EMBL" id="CP034549">
    <property type="protein sequence ID" value="AZQ43674.1"/>
    <property type="molecule type" value="Genomic_DNA"/>
</dbReference>
<dbReference type="InterPro" id="IPR013751">
    <property type="entry name" value="ACP_syn_III_N"/>
</dbReference>
<dbReference type="PANTHER" id="PTHR34069">
    <property type="entry name" value="3-OXOACYL-[ACYL-CARRIER-PROTEIN] SYNTHASE 3"/>
    <property type="match status" value="1"/>
</dbReference>
<dbReference type="NCBIfam" id="NF006829">
    <property type="entry name" value="PRK09352.1"/>
    <property type="match status" value="1"/>
</dbReference>
<dbReference type="UniPathway" id="UPA00094"/>
<keyword evidence="9 13" id="KW-0275">Fatty acid biosynthesis</keyword>
<evidence type="ECO:0000256" key="13">
    <source>
        <dbReference type="HAMAP-Rule" id="MF_01815"/>
    </source>
</evidence>
<keyword evidence="4 13" id="KW-0963">Cytoplasm</keyword>
<dbReference type="KEGG" id="noj:EJ995_05320"/>
<evidence type="ECO:0000313" key="16">
    <source>
        <dbReference type="EMBL" id="AZQ43674.1"/>
    </source>
</evidence>
<dbReference type="OrthoDB" id="9815506at2"/>
<evidence type="ECO:0000259" key="15">
    <source>
        <dbReference type="Pfam" id="PF08545"/>
    </source>
</evidence>
<proteinExistence type="inferred from homology"/>
<dbReference type="GO" id="GO:0033818">
    <property type="term" value="F:beta-ketoacyl-acyl-carrier-protein synthase III activity"/>
    <property type="evidence" value="ECO:0007669"/>
    <property type="project" value="UniProtKB-UniRule"/>
</dbReference>
<accession>A0A3S9MX00</accession>
<dbReference type="Proteomes" id="UP000279600">
    <property type="component" value="Chromosome"/>
</dbReference>
<evidence type="ECO:0000256" key="3">
    <source>
        <dbReference type="ARBA" id="ARBA00012333"/>
    </source>
</evidence>
<feature type="active site" evidence="13">
    <location>
        <position position="262"/>
    </location>
</feature>
<evidence type="ECO:0000256" key="6">
    <source>
        <dbReference type="ARBA" id="ARBA00022679"/>
    </source>
</evidence>
<evidence type="ECO:0000256" key="11">
    <source>
        <dbReference type="ARBA" id="ARBA00023315"/>
    </source>
</evidence>
<evidence type="ECO:0000256" key="7">
    <source>
        <dbReference type="ARBA" id="ARBA00022832"/>
    </source>
</evidence>
<keyword evidence="8 13" id="KW-0443">Lipid metabolism</keyword>
<dbReference type="GO" id="GO:0006633">
    <property type="term" value="P:fatty acid biosynthetic process"/>
    <property type="evidence" value="ECO:0007669"/>
    <property type="project" value="UniProtKB-UniRule"/>
</dbReference>
<evidence type="ECO:0000256" key="5">
    <source>
        <dbReference type="ARBA" id="ARBA00022516"/>
    </source>
</evidence>
<feature type="active site" evidence="13">
    <location>
        <position position="115"/>
    </location>
</feature>
<comment type="subcellular location">
    <subcellularLocation>
        <location evidence="13">Cytoplasm</location>
    </subcellularLocation>
</comment>
<evidence type="ECO:0000313" key="17">
    <source>
        <dbReference type="Proteomes" id="UP000279600"/>
    </source>
</evidence>
<dbReference type="PANTHER" id="PTHR34069:SF2">
    <property type="entry name" value="BETA-KETOACYL-[ACYL-CARRIER-PROTEIN] SYNTHASE III"/>
    <property type="match status" value="1"/>
</dbReference>
<sequence>MYTSRIAGMGKYVPENIVTNDDLSKVMDTNDAWIQERTGIKERRHIKKGDGNTTAVMGVKAAEIALERAQVSKDDIDLIVFATLSPDYYFPGCGVQVQDLMGIHTCPALDVRNQCSGFIYAISVADQFIKTGMYKNVLVIGSENHSGGLDFTTRGRGVSVIFGDGAGAAVLTRSDTDGHGVLSTHLHSEGKHALELSLKGPSTLHWVPEIIEENPQEDIPYYPYMNGQFVFKNAVVRFSEVIMEGLKTNNLQVEDIDMLIPHQANLRISQFIQKKFQLADDKVYNNIQRYGNTTAASIPIALCEAWEEGKIKEGDTVVLAAFGSGFTWGSAIMKW</sequence>
<dbReference type="EC" id="2.3.1.180" evidence="3 13"/>
<feature type="region of interest" description="ACP-binding" evidence="13">
    <location>
        <begin position="263"/>
        <end position="267"/>
    </location>
</feature>
<comment type="domain">
    <text evidence="13">The last Arg residue of the ACP-binding site is essential for the weak association between ACP/AcpP and FabH.</text>
</comment>
<keyword evidence="10 13" id="KW-0511">Multifunctional enzyme</keyword>
<evidence type="ECO:0000256" key="9">
    <source>
        <dbReference type="ARBA" id="ARBA00023160"/>
    </source>
</evidence>
<dbReference type="SUPFAM" id="SSF53901">
    <property type="entry name" value="Thiolase-like"/>
    <property type="match status" value="1"/>
</dbReference>
<dbReference type="InterPro" id="IPR004655">
    <property type="entry name" value="FabH"/>
</dbReference>
<comment type="similarity">
    <text evidence="2 13">Belongs to the thiolase-like superfamily. FabH family.</text>
</comment>
<keyword evidence="6 13" id="KW-0808">Transferase</keyword>
<dbReference type="Gene3D" id="3.40.47.10">
    <property type="match status" value="1"/>
</dbReference>
<dbReference type="NCBIfam" id="TIGR00747">
    <property type="entry name" value="fabH"/>
    <property type="match status" value="1"/>
</dbReference>
<dbReference type="GO" id="GO:0044550">
    <property type="term" value="P:secondary metabolite biosynthetic process"/>
    <property type="evidence" value="ECO:0007669"/>
    <property type="project" value="TreeGrafter"/>
</dbReference>
<organism evidence="16 17">
    <name type="scientific">Nonlabens ponticola</name>
    <dbReference type="NCBI Taxonomy" id="2496866"/>
    <lineage>
        <taxon>Bacteria</taxon>
        <taxon>Pseudomonadati</taxon>
        <taxon>Bacteroidota</taxon>
        <taxon>Flavobacteriia</taxon>
        <taxon>Flavobacteriales</taxon>
        <taxon>Flavobacteriaceae</taxon>
        <taxon>Nonlabens</taxon>
    </lineage>
</organism>
<evidence type="ECO:0000256" key="1">
    <source>
        <dbReference type="ARBA" id="ARBA00005194"/>
    </source>
</evidence>
<keyword evidence="5 13" id="KW-0444">Lipid biosynthesis</keyword>
<dbReference type="Pfam" id="PF08545">
    <property type="entry name" value="ACP_syn_III"/>
    <property type="match status" value="1"/>
</dbReference>
<dbReference type="FunFam" id="3.40.47.10:FF:000004">
    <property type="entry name" value="3-oxoacyl-[acyl-carrier-protein] synthase 3"/>
    <property type="match status" value="1"/>
</dbReference>
<feature type="domain" description="Beta-ketoacyl-[acyl-carrier-protein] synthase III C-terminal" evidence="14">
    <location>
        <begin position="246"/>
        <end position="335"/>
    </location>
</feature>
<feature type="active site" evidence="13">
    <location>
        <position position="292"/>
    </location>
</feature>